<protein>
    <submittedName>
        <fullName evidence="1">Uncharacterized protein</fullName>
    </submittedName>
</protein>
<organism evidence="1 2">
    <name type="scientific">Allomesorhizobium camelthorni</name>
    <dbReference type="NCBI Taxonomy" id="475069"/>
    <lineage>
        <taxon>Bacteria</taxon>
        <taxon>Pseudomonadati</taxon>
        <taxon>Pseudomonadota</taxon>
        <taxon>Alphaproteobacteria</taxon>
        <taxon>Hyphomicrobiales</taxon>
        <taxon>Phyllobacteriaceae</taxon>
        <taxon>Allomesorhizobium</taxon>
    </lineage>
</organism>
<dbReference type="AlphaFoldDB" id="A0A6G4WND4"/>
<dbReference type="RefSeq" id="WP_165033929.1">
    <property type="nucleotide sequence ID" value="NZ_JAAKZF010000109.1"/>
</dbReference>
<accession>A0A6G4WND4</accession>
<proteinExistence type="predicted"/>
<evidence type="ECO:0000313" key="2">
    <source>
        <dbReference type="Proteomes" id="UP001642900"/>
    </source>
</evidence>
<gene>
    <name evidence="1" type="ORF">G6N73_31835</name>
</gene>
<keyword evidence="2" id="KW-1185">Reference proteome</keyword>
<comment type="caution">
    <text evidence="1">The sequence shown here is derived from an EMBL/GenBank/DDBJ whole genome shotgun (WGS) entry which is preliminary data.</text>
</comment>
<evidence type="ECO:0000313" key="1">
    <source>
        <dbReference type="EMBL" id="NGO55577.1"/>
    </source>
</evidence>
<dbReference type="EMBL" id="JAAKZF010000109">
    <property type="protein sequence ID" value="NGO55577.1"/>
    <property type="molecule type" value="Genomic_DNA"/>
</dbReference>
<reference evidence="1 2" key="1">
    <citation type="submission" date="2020-02" db="EMBL/GenBank/DDBJ databases">
        <title>Genome sequence of strain CCNWXJ40-4.</title>
        <authorList>
            <person name="Gao J."/>
            <person name="Sun J."/>
        </authorList>
    </citation>
    <scope>NUCLEOTIDE SEQUENCE [LARGE SCALE GENOMIC DNA]</scope>
    <source>
        <strain evidence="1 2">CCNWXJ 40-4</strain>
    </source>
</reference>
<dbReference type="Proteomes" id="UP001642900">
    <property type="component" value="Unassembled WGS sequence"/>
</dbReference>
<name>A0A6G4WND4_9HYPH</name>
<sequence>MDEIVPIDRPPKPVLPAVCYVDGIDSIANGHWTIEFRRSYFRLSAKDSEDEDLPHTSRWTMKALPGSAGCVLSACRGDLGNYPLPLA</sequence>